<dbReference type="Proteomes" id="UP001390339">
    <property type="component" value="Unassembled WGS sequence"/>
</dbReference>
<dbReference type="InterPro" id="IPR036291">
    <property type="entry name" value="NAD(P)-bd_dom_sf"/>
</dbReference>
<dbReference type="Pfam" id="PF00106">
    <property type="entry name" value="adh_short"/>
    <property type="match status" value="1"/>
</dbReference>
<dbReference type="InterPro" id="IPR052184">
    <property type="entry name" value="SDR_enzymes"/>
</dbReference>
<sequence>MPLRAKEITTTSAKSTLASSSKTTILVTGANRGIGKGLVETLLARPDHVVIAAVRTPSSAEPLAQLPVAYSSRLVVAKIDATAAKELVGGDQPIDYLDVVIANAGVCNIWPKVADLQIKDMLDCLRPNVFGLA</sequence>
<dbReference type="SUPFAM" id="SSF51735">
    <property type="entry name" value="NAD(P)-binding Rossmann-fold domains"/>
    <property type="match status" value="1"/>
</dbReference>
<organism evidence="1 2">
    <name type="scientific">Apiospora arundinis</name>
    <dbReference type="NCBI Taxonomy" id="335852"/>
    <lineage>
        <taxon>Eukaryota</taxon>
        <taxon>Fungi</taxon>
        <taxon>Dikarya</taxon>
        <taxon>Ascomycota</taxon>
        <taxon>Pezizomycotina</taxon>
        <taxon>Sordariomycetes</taxon>
        <taxon>Xylariomycetidae</taxon>
        <taxon>Amphisphaeriales</taxon>
        <taxon>Apiosporaceae</taxon>
        <taxon>Apiospora</taxon>
    </lineage>
</organism>
<evidence type="ECO:0000313" key="2">
    <source>
        <dbReference type="Proteomes" id="UP001390339"/>
    </source>
</evidence>
<dbReference type="Gene3D" id="3.40.50.720">
    <property type="entry name" value="NAD(P)-binding Rossmann-like Domain"/>
    <property type="match status" value="1"/>
</dbReference>
<dbReference type="InterPro" id="IPR002347">
    <property type="entry name" value="SDR_fam"/>
</dbReference>
<protein>
    <submittedName>
        <fullName evidence="1">Aflatoxin biosynthesis ketoreductase nor-1</fullName>
    </submittedName>
</protein>
<proteinExistence type="predicted"/>
<reference evidence="1 2" key="1">
    <citation type="journal article" date="2024" name="IMA Fungus">
        <title>Apiospora arundinis, a panoply of carbohydrate-active enzymes and secondary metabolites.</title>
        <authorList>
            <person name="Sorensen T."/>
            <person name="Petersen C."/>
            <person name="Muurmann A.T."/>
            <person name="Christiansen J.V."/>
            <person name="Brundto M.L."/>
            <person name="Overgaard C.K."/>
            <person name="Boysen A.T."/>
            <person name="Wollenberg R.D."/>
            <person name="Larsen T.O."/>
            <person name="Sorensen J.L."/>
            <person name="Nielsen K.L."/>
            <person name="Sondergaard T.E."/>
        </authorList>
    </citation>
    <scope>NUCLEOTIDE SEQUENCE [LARGE SCALE GENOMIC DNA]</scope>
    <source>
        <strain evidence="1 2">AAU 773</strain>
    </source>
</reference>
<accession>A0ABR2JH44</accession>
<dbReference type="PANTHER" id="PTHR45458">
    <property type="entry name" value="SHORT-CHAIN DEHYDROGENASE/REDUCTASE SDR"/>
    <property type="match status" value="1"/>
</dbReference>
<keyword evidence="2" id="KW-1185">Reference proteome</keyword>
<gene>
    <name evidence="1" type="ORF">PGQ11_001797</name>
</gene>
<dbReference type="EMBL" id="JAPCWZ010000002">
    <property type="protein sequence ID" value="KAK8876851.1"/>
    <property type="molecule type" value="Genomic_DNA"/>
</dbReference>
<name>A0ABR2JH44_9PEZI</name>
<comment type="caution">
    <text evidence="1">The sequence shown here is derived from an EMBL/GenBank/DDBJ whole genome shotgun (WGS) entry which is preliminary data.</text>
</comment>
<dbReference type="PANTHER" id="PTHR45458:SF1">
    <property type="entry name" value="SHORT CHAIN DEHYDROGENASE"/>
    <property type="match status" value="1"/>
</dbReference>
<dbReference type="PRINTS" id="PR00081">
    <property type="entry name" value="GDHRDH"/>
</dbReference>
<evidence type="ECO:0000313" key="1">
    <source>
        <dbReference type="EMBL" id="KAK8876851.1"/>
    </source>
</evidence>